<reference evidence="11 12" key="1">
    <citation type="submission" date="2017-03" db="EMBL/GenBank/DDBJ databases">
        <title>Complete genome sequence of Candidatus 'Thiodictyon syntrophicum' sp. nov. strain Cad16T, a photolithoautotroph purple sulfur bacterium isolated from an alpine meromictic lake.</title>
        <authorList>
            <person name="Luedin S.M."/>
            <person name="Pothier J.F."/>
            <person name="Danza F."/>
            <person name="Storelli N."/>
            <person name="Wittwer M."/>
            <person name="Tonolla M."/>
        </authorList>
    </citation>
    <scope>NUCLEOTIDE SEQUENCE [LARGE SCALE GENOMIC DNA]</scope>
    <source>
        <strain evidence="11 12">Cad16T</strain>
    </source>
</reference>
<dbReference type="AlphaFoldDB" id="A0A2K8UE34"/>
<organism evidence="11 12">
    <name type="scientific">Candidatus Thiodictyon syntrophicum</name>
    <dbReference type="NCBI Taxonomy" id="1166950"/>
    <lineage>
        <taxon>Bacteria</taxon>
        <taxon>Pseudomonadati</taxon>
        <taxon>Pseudomonadota</taxon>
        <taxon>Gammaproteobacteria</taxon>
        <taxon>Chromatiales</taxon>
        <taxon>Chromatiaceae</taxon>
        <taxon>Thiodictyon</taxon>
    </lineage>
</organism>
<evidence type="ECO:0000256" key="7">
    <source>
        <dbReference type="PIRSR" id="PIRSR600223-1"/>
    </source>
</evidence>
<evidence type="ECO:0000256" key="6">
    <source>
        <dbReference type="ARBA" id="ARBA00022801"/>
    </source>
</evidence>
<dbReference type="SUPFAM" id="SSF51306">
    <property type="entry name" value="LexA/Signal peptidase"/>
    <property type="match status" value="1"/>
</dbReference>
<dbReference type="EMBL" id="CP020370">
    <property type="protein sequence ID" value="AUB83699.1"/>
    <property type="molecule type" value="Genomic_DNA"/>
</dbReference>
<proteinExistence type="inferred from homology"/>
<evidence type="ECO:0000256" key="4">
    <source>
        <dbReference type="ARBA" id="ARBA00019232"/>
    </source>
</evidence>
<comment type="similarity">
    <text evidence="2 9">Belongs to the peptidase S26 family.</text>
</comment>
<keyword evidence="6 8" id="KW-0378">Hydrolase</keyword>
<evidence type="ECO:0000313" key="12">
    <source>
        <dbReference type="Proteomes" id="UP000232638"/>
    </source>
</evidence>
<comment type="catalytic activity">
    <reaction evidence="1 8">
        <text>Cleavage of hydrophobic, N-terminal signal or leader sequences from secreted and periplasmic proteins.</text>
        <dbReference type="EC" id="3.4.21.89"/>
    </reaction>
</comment>
<name>A0A2K8UE34_9GAMM</name>
<dbReference type="InterPro" id="IPR019756">
    <property type="entry name" value="Pept_S26A_signal_pept_1_Ser-AS"/>
</dbReference>
<evidence type="ECO:0000256" key="2">
    <source>
        <dbReference type="ARBA" id="ARBA00009370"/>
    </source>
</evidence>
<protein>
    <recommendedName>
        <fullName evidence="4 8">Signal peptidase I</fullName>
        <ecNumber evidence="3 8">3.4.21.89</ecNumber>
    </recommendedName>
</protein>
<feature type="domain" description="Peptidase S26" evidence="10">
    <location>
        <begin position="56"/>
        <end position="259"/>
    </location>
</feature>
<dbReference type="InterPro" id="IPR019757">
    <property type="entry name" value="Pept_S26A_signal_pept_1_Lys-AS"/>
</dbReference>
<feature type="active site" evidence="7">
    <location>
        <position position="141"/>
    </location>
</feature>
<dbReference type="GO" id="GO:0009003">
    <property type="term" value="F:signal peptidase activity"/>
    <property type="evidence" value="ECO:0007669"/>
    <property type="project" value="UniProtKB-EC"/>
</dbReference>
<accession>A0A2K8UE34</accession>
<comment type="subcellular location">
    <subcellularLocation>
        <location evidence="9">Membrane</location>
        <topology evidence="9">Multi-pass membrane protein</topology>
    </subcellularLocation>
</comment>
<keyword evidence="12" id="KW-1185">Reference proteome</keyword>
<dbReference type="CDD" id="cd06530">
    <property type="entry name" value="S26_SPase_I"/>
    <property type="match status" value="1"/>
</dbReference>
<dbReference type="PRINTS" id="PR00727">
    <property type="entry name" value="LEADERPTASE"/>
</dbReference>
<dbReference type="RefSeq" id="WP_100921379.1">
    <property type="nucleotide sequence ID" value="NZ_CP020370.1"/>
</dbReference>
<dbReference type="InterPro" id="IPR000223">
    <property type="entry name" value="Pept_S26A_signal_pept_1"/>
</dbReference>
<dbReference type="GO" id="GO:0004252">
    <property type="term" value="F:serine-type endopeptidase activity"/>
    <property type="evidence" value="ECO:0007669"/>
    <property type="project" value="InterPro"/>
</dbReference>
<dbReference type="NCBIfam" id="TIGR02227">
    <property type="entry name" value="sigpep_I_bact"/>
    <property type="match status" value="1"/>
</dbReference>
<dbReference type="PROSITE" id="PS00761">
    <property type="entry name" value="SPASE_I_3"/>
    <property type="match status" value="1"/>
</dbReference>
<dbReference type="PANTHER" id="PTHR43390:SF1">
    <property type="entry name" value="CHLOROPLAST PROCESSING PEPTIDASE"/>
    <property type="match status" value="1"/>
</dbReference>
<dbReference type="PROSITE" id="PS00501">
    <property type="entry name" value="SPASE_I_1"/>
    <property type="match status" value="1"/>
</dbReference>
<evidence type="ECO:0000259" key="10">
    <source>
        <dbReference type="Pfam" id="PF10502"/>
    </source>
</evidence>
<dbReference type="GO" id="GO:0006465">
    <property type="term" value="P:signal peptide processing"/>
    <property type="evidence" value="ECO:0007669"/>
    <property type="project" value="InterPro"/>
</dbReference>
<sequence length="282" mass="30884">MNFDFPAFLVLACAVTGGIWLVDALVFAPRRRALAPTDGSVVAVPGPAGGREPILVEYARSFFPVILVVLLLRSFVVEPFRIPSNSMMPTLLTGDFILVNKFAYGLRLPVLNFKFLPVGEPRHGDVVVFKYPQDGKTDYIKRIIGVPGDEVFYRDKTIYLNGKPQGQVALGRYTGVASGAGMTGAREAVETLAGVEHHTLVRQGLPDLPPGCRVLAAGPVQVPPGFYFVMGDNRDNSNDSRCWGFVPEENLVGKAFAIWMHWDGERDGFPPIAWGRLGNLIR</sequence>
<keyword evidence="5 8" id="KW-0645">Protease</keyword>
<evidence type="ECO:0000256" key="8">
    <source>
        <dbReference type="RuleBase" id="RU003993"/>
    </source>
</evidence>
<evidence type="ECO:0000313" key="11">
    <source>
        <dbReference type="EMBL" id="AUB83699.1"/>
    </source>
</evidence>
<evidence type="ECO:0000256" key="1">
    <source>
        <dbReference type="ARBA" id="ARBA00000677"/>
    </source>
</evidence>
<dbReference type="PANTHER" id="PTHR43390">
    <property type="entry name" value="SIGNAL PEPTIDASE I"/>
    <property type="match status" value="1"/>
</dbReference>
<dbReference type="Pfam" id="PF10502">
    <property type="entry name" value="Peptidase_S26"/>
    <property type="match status" value="1"/>
</dbReference>
<evidence type="ECO:0000256" key="3">
    <source>
        <dbReference type="ARBA" id="ARBA00013208"/>
    </source>
</evidence>
<gene>
    <name evidence="11" type="ORF">THSYN_23915</name>
</gene>
<dbReference type="Proteomes" id="UP000232638">
    <property type="component" value="Chromosome"/>
</dbReference>
<dbReference type="InterPro" id="IPR019533">
    <property type="entry name" value="Peptidase_S26"/>
</dbReference>
<evidence type="ECO:0000256" key="9">
    <source>
        <dbReference type="RuleBase" id="RU362042"/>
    </source>
</evidence>
<dbReference type="InterPro" id="IPR036286">
    <property type="entry name" value="LexA/Signal_pep-like_sf"/>
</dbReference>
<evidence type="ECO:0000256" key="5">
    <source>
        <dbReference type="ARBA" id="ARBA00022670"/>
    </source>
</evidence>
<feature type="active site" evidence="7">
    <location>
        <position position="86"/>
    </location>
</feature>
<dbReference type="EC" id="3.4.21.89" evidence="3 8"/>
<dbReference type="PROSITE" id="PS00760">
    <property type="entry name" value="SPASE_I_2"/>
    <property type="match status" value="1"/>
</dbReference>
<dbReference type="KEGG" id="tsy:THSYN_23915"/>
<dbReference type="OrthoDB" id="9815782at2"/>
<dbReference type="Gene3D" id="2.10.109.10">
    <property type="entry name" value="Umud Fragment, subunit A"/>
    <property type="match status" value="1"/>
</dbReference>
<dbReference type="InterPro" id="IPR019758">
    <property type="entry name" value="Pept_S26A_signal_pept_1_CS"/>
</dbReference>
<dbReference type="GO" id="GO:0016020">
    <property type="term" value="C:membrane"/>
    <property type="evidence" value="ECO:0007669"/>
    <property type="project" value="UniProtKB-SubCell"/>
</dbReference>